<evidence type="ECO:0000256" key="5">
    <source>
        <dbReference type="ARBA" id="ARBA00038306"/>
    </source>
</evidence>
<keyword evidence="3" id="KW-0472">Membrane</keyword>
<protein>
    <recommendedName>
        <fullName evidence="7">Outer membrane protein beta-barrel domain-containing protein</fullName>
    </recommendedName>
</protein>
<keyword evidence="4" id="KW-0998">Cell outer membrane</keyword>
<keyword evidence="9" id="KW-1185">Reference proteome</keyword>
<evidence type="ECO:0000256" key="3">
    <source>
        <dbReference type="ARBA" id="ARBA00023136"/>
    </source>
</evidence>
<evidence type="ECO:0000313" key="9">
    <source>
        <dbReference type="Proteomes" id="UP001143309"/>
    </source>
</evidence>
<feature type="signal peptide" evidence="6">
    <location>
        <begin position="1"/>
        <end position="22"/>
    </location>
</feature>
<evidence type="ECO:0000313" key="8">
    <source>
        <dbReference type="EMBL" id="GLK78713.1"/>
    </source>
</evidence>
<dbReference type="SUPFAM" id="SSF56925">
    <property type="entry name" value="OMPA-like"/>
    <property type="match status" value="1"/>
</dbReference>
<evidence type="ECO:0000256" key="2">
    <source>
        <dbReference type="ARBA" id="ARBA00022729"/>
    </source>
</evidence>
<evidence type="ECO:0000256" key="4">
    <source>
        <dbReference type="ARBA" id="ARBA00023237"/>
    </source>
</evidence>
<dbReference type="Pfam" id="PF13505">
    <property type="entry name" value="OMP_b-brl"/>
    <property type="match status" value="1"/>
</dbReference>
<feature type="domain" description="Outer membrane protein beta-barrel" evidence="7">
    <location>
        <begin position="11"/>
        <end position="191"/>
    </location>
</feature>
<comment type="caution">
    <text evidence="8">The sequence shown here is derived from an EMBL/GenBank/DDBJ whole genome shotgun (WGS) entry which is preliminary data.</text>
</comment>
<dbReference type="GO" id="GO:0009279">
    <property type="term" value="C:cell outer membrane"/>
    <property type="evidence" value="ECO:0007669"/>
    <property type="project" value="UniProtKB-SubCell"/>
</dbReference>
<evidence type="ECO:0000259" key="7">
    <source>
        <dbReference type="Pfam" id="PF13505"/>
    </source>
</evidence>
<dbReference type="Proteomes" id="UP001143309">
    <property type="component" value="Unassembled WGS sequence"/>
</dbReference>
<organism evidence="8 9">
    <name type="scientific">Methylopila turkensis</name>
    <dbReference type="NCBI Taxonomy" id="1437816"/>
    <lineage>
        <taxon>Bacteria</taxon>
        <taxon>Pseudomonadati</taxon>
        <taxon>Pseudomonadota</taxon>
        <taxon>Alphaproteobacteria</taxon>
        <taxon>Hyphomicrobiales</taxon>
        <taxon>Methylopilaceae</taxon>
        <taxon>Methylopila</taxon>
    </lineage>
</organism>
<dbReference type="InterPro" id="IPR011250">
    <property type="entry name" value="OMP/PagP_B-barrel"/>
</dbReference>
<gene>
    <name evidence="8" type="ORF">GCM10008174_04540</name>
</gene>
<keyword evidence="2 6" id="KW-0732">Signal</keyword>
<dbReference type="RefSeq" id="WP_271199219.1">
    <property type="nucleotide sequence ID" value="NZ_BSFL01000001.1"/>
</dbReference>
<accession>A0A9W6JNH7</accession>
<dbReference type="InterPro" id="IPR051692">
    <property type="entry name" value="OMP-like"/>
</dbReference>
<comment type="similarity">
    <text evidence="5">Belongs to the Omp25/RopB family.</text>
</comment>
<comment type="subcellular location">
    <subcellularLocation>
        <location evidence="1">Cell outer membrane</location>
    </subcellularLocation>
</comment>
<evidence type="ECO:0000256" key="1">
    <source>
        <dbReference type="ARBA" id="ARBA00004442"/>
    </source>
</evidence>
<dbReference type="PANTHER" id="PTHR34001">
    <property type="entry name" value="BLL7405 PROTEIN"/>
    <property type="match status" value="1"/>
</dbReference>
<reference evidence="8" key="1">
    <citation type="journal article" date="2014" name="Int. J. Syst. Evol. Microbiol.">
        <title>Complete genome sequence of Corynebacterium casei LMG S-19264T (=DSM 44701T), isolated from a smear-ripened cheese.</title>
        <authorList>
            <consortium name="US DOE Joint Genome Institute (JGI-PGF)"/>
            <person name="Walter F."/>
            <person name="Albersmeier A."/>
            <person name="Kalinowski J."/>
            <person name="Ruckert C."/>
        </authorList>
    </citation>
    <scope>NUCLEOTIDE SEQUENCE</scope>
    <source>
        <strain evidence="8">VKM B-2748</strain>
    </source>
</reference>
<dbReference type="AlphaFoldDB" id="A0A9W6JNH7"/>
<sequence length="191" mass="20199">MHRLLGTLLLFLGAALASPARAADVAGTDDAFAWTGFRVGVIGGYGRIGEAGPLLGASIGYDWRFDDVVVGVEGDLSGGGVDGRREGGRYGIDLFGTIRARVGYAFDRFVVYGAAGAAFVSADYARDGARDRDVHTGWTIGAGVETHLFDALTARAEFIYVDLDRRSFDIGQAVGIGPDGGQIRLGLNYRF</sequence>
<reference evidence="8" key="2">
    <citation type="submission" date="2023-01" db="EMBL/GenBank/DDBJ databases">
        <authorList>
            <person name="Sun Q."/>
            <person name="Evtushenko L."/>
        </authorList>
    </citation>
    <scope>NUCLEOTIDE SEQUENCE</scope>
    <source>
        <strain evidence="8">VKM B-2748</strain>
    </source>
</reference>
<proteinExistence type="inferred from homology"/>
<dbReference type="EMBL" id="BSFL01000001">
    <property type="protein sequence ID" value="GLK78713.1"/>
    <property type="molecule type" value="Genomic_DNA"/>
</dbReference>
<name>A0A9W6JNH7_9HYPH</name>
<evidence type="ECO:0000256" key="6">
    <source>
        <dbReference type="SAM" id="SignalP"/>
    </source>
</evidence>
<feature type="chain" id="PRO_5040935733" description="Outer membrane protein beta-barrel domain-containing protein" evidence="6">
    <location>
        <begin position="23"/>
        <end position="191"/>
    </location>
</feature>
<dbReference type="PANTHER" id="PTHR34001:SF3">
    <property type="entry name" value="BLL7405 PROTEIN"/>
    <property type="match status" value="1"/>
</dbReference>
<dbReference type="Gene3D" id="2.40.160.20">
    <property type="match status" value="1"/>
</dbReference>
<dbReference type="InterPro" id="IPR027385">
    <property type="entry name" value="Beta-barrel_OMP"/>
</dbReference>